<dbReference type="OMA" id="EPRFVVW"/>
<evidence type="ECO:0000313" key="5">
    <source>
        <dbReference type="Proteomes" id="UP000039865"/>
    </source>
</evidence>
<dbReference type="Proteomes" id="UP000039865">
    <property type="component" value="Unassembled WGS sequence"/>
</dbReference>
<evidence type="ECO:0000256" key="1">
    <source>
        <dbReference type="ARBA" id="ARBA00006926"/>
    </source>
</evidence>
<proteinExistence type="inferred from homology"/>
<keyword evidence="3" id="KW-0560">Oxidoreductase</keyword>
<gene>
    <name evidence="4" type="primary">Contig19790.g20991</name>
    <name evidence="4" type="ORF">STYLEM_6274</name>
</gene>
<dbReference type="InterPro" id="IPR000889">
    <property type="entry name" value="Glutathione_peroxidase"/>
</dbReference>
<dbReference type="SUPFAM" id="SSF52833">
    <property type="entry name" value="Thioredoxin-like"/>
    <property type="match status" value="1"/>
</dbReference>
<comment type="similarity">
    <text evidence="1">Belongs to the glutathione peroxidase family.</text>
</comment>
<dbReference type="InterPro" id="IPR029760">
    <property type="entry name" value="GPX_CS"/>
</dbReference>
<dbReference type="GO" id="GO:0006979">
    <property type="term" value="P:response to oxidative stress"/>
    <property type="evidence" value="ECO:0007669"/>
    <property type="project" value="InterPro"/>
</dbReference>
<dbReference type="AlphaFoldDB" id="A0A078A534"/>
<evidence type="ECO:0000256" key="2">
    <source>
        <dbReference type="ARBA" id="ARBA00022559"/>
    </source>
</evidence>
<dbReference type="InterPro" id="IPR036249">
    <property type="entry name" value="Thioredoxin-like_sf"/>
</dbReference>
<dbReference type="CDD" id="cd00340">
    <property type="entry name" value="GSH_Peroxidase"/>
    <property type="match status" value="1"/>
</dbReference>
<dbReference type="OrthoDB" id="446890at2759"/>
<dbReference type="GO" id="GO:0004601">
    <property type="term" value="F:peroxidase activity"/>
    <property type="evidence" value="ECO:0007669"/>
    <property type="project" value="UniProtKB-KW"/>
</dbReference>
<dbReference type="InParanoid" id="A0A078A534"/>
<dbReference type="Pfam" id="PF00255">
    <property type="entry name" value="GSHPx"/>
    <property type="match status" value="1"/>
</dbReference>
<accession>A0A078A534</accession>
<protein>
    <submittedName>
        <fullName evidence="4">Glutathione peroxidase family protein</fullName>
    </submittedName>
</protein>
<sequence>MGGLAAKLVFKKGKDKFQTQHDSLLDIGATDIDGNRINKLGDILRNKRCILVTNVASKLYKEYRDQGFEILAFPCNQFMSQEPGSNQEIKQFVRDLYGGEWPLFEKSDVNGQNSNEVFKFLRYHSELNNKEKKEVKEIPWNFAKFLVNEDGHVISYHNPRVEPINMVKDIEALLYQGC</sequence>
<evidence type="ECO:0000313" key="4">
    <source>
        <dbReference type="EMBL" id="CDW77314.1"/>
    </source>
</evidence>
<dbReference type="FunCoup" id="A0A078A534">
    <property type="interactions" value="190"/>
</dbReference>
<dbReference type="PIRSF" id="PIRSF000303">
    <property type="entry name" value="Glutathion_perox"/>
    <property type="match status" value="1"/>
</dbReference>
<dbReference type="Gene3D" id="3.40.30.10">
    <property type="entry name" value="Glutaredoxin"/>
    <property type="match status" value="1"/>
</dbReference>
<dbReference type="PANTHER" id="PTHR11592">
    <property type="entry name" value="GLUTATHIONE PEROXIDASE"/>
    <property type="match status" value="1"/>
</dbReference>
<dbReference type="EMBL" id="CCKQ01006029">
    <property type="protein sequence ID" value="CDW77314.1"/>
    <property type="molecule type" value="Genomic_DNA"/>
</dbReference>
<evidence type="ECO:0000256" key="3">
    <source>
        <dbReference type="ARBA" id="ARBA00023002"/>
    </source>
</evidence>
<organism evidence="4 5">
    <name type="scientific">Stylonychia lemnae</name>
    <name type="common">Ciliate</name>
    <dbReference type="NCBI Taxonomy" id="5949"/>
    <lineage>
        <taxon>Eukaryota</taxon>
        <taxon>Sar</taxon>
        <taxon>Alveolata</taxon>
        <taxon>Ciliophora</taxon>
        <taxon>Intramacronucleata</taxon>
        <taxon>Spirotrichea</taxon>
        <taxon>Stichotrichia</taxon>
        <taxon>Sporadotrichida</taxon>
        <taxon>Oxytrichidae</taxon>
        <taxon>Stylonychinae</taxon>
        <taxon>Stylonychia</taxon>
    </lineage>
</organism>
<dbReference type="PROSITE" id="PS00763">
    <property type="entry name" value="GLUTATHIONE_PEROXID_2"/>
    <property type="match status" value="1"/>
</dbReference>
<dbReference type="PROSITE" id="PS51355">
    <property type="entry name" value="GLUTATHIONE_PEROXID_3"/>
    <property type="match status" value="1"/>
</dbReference>
<keyword evidence="5" id="KW-1185">Reference proteome</keyword>
<keyword evidence="2 4" id="KW-0575">Peroxidase</keyword>
<name>A0A078A534_STYLE</name>
<reference evidence="4 5" key="1">
    <citation type="submission" date="2014-06" db="EMBL/GenBank/DDBJ databases">
        <authorList>
            <person name="Swart Estienne"/>
        </authorList>
    </citation>
    <scope>NUCLEOTIDE SEQUENCE [LARGE SCALE GENOMIC DNA]</scope>
    <source>
        <strain evidence="4 5">130c</strain>
    </source>
</reference>
<dbReference type="PANTHER" id="PTHR11592:SF132">
    <property type="entry name" value="GLUTATHIONE PEROXIDASE 7, CHLOROPLASTIC-RELATED"/>
    <property type="match status" value="1"/>
</dbReference>